<keyword evidence="1" id="KW-0812">Transmembrane</keyword>
<feature type="domain" description="Glycosyltransferase 2-like" evidence="2">
    <location>
        <begin position="8"/>
        <end position="160"/>
    </location>
</feature>
<organism evidence="3 4">
    <name type="scientific">Haladaptatus pallidirubidus</name>
    <dbReference type="NCBI Taxonomy" id="1008152"/>
    <lineage>
        <taxon>Archaea</taxon>
        <taxon>Methanobacteriati</taxon>
        <taxon>Methanobacteriota</taxon>
        <taxon>Stenosarchaea group</taxon>
        <taxon>Halobacteria</taxon>
        <taxon>Halobacteriales</taxon>
        <taxon>Haladaptataceae</taxon>
        <taxon>Haladaptatus</taxon>
    </lineage>
</organism>
<dbReference type="CDD" id="cd04179">
    <property type="entry name" value="DPM_DPG-synthase_like"/>
    <property type="match status" value="1"/>
</dbReference>
<sequence>MPDSEDVCVLIPTLNEAETIGEVIGGFQERGFSNVLVVDGSSNDKTQEIARSHDARVIEQSGVGKGQAVREGIESAESEYILMLDGDGTYKPEDADVMLEPLDDGYEHVIGNRFANLENGSMTRLNRFGNRIINRAFSIIHGQDFRDILSGYHAFSRKSAERAYLTSDGFGVETELAVECVKHSVPTTVVPITYEERPDESETNLHPIWDGGDIIMTLYQLAKTNNPLFYFGSVGFFSIFVGLLVGSYVGFEWFLATPRESHEVLAVVAGVSIIFGVQLLMFGVLSDMIVTLHREQMRRIDERR</sequence>
<dbReference type="InterPro" id="IPR029044">
    <property type="entry name" value="Nucleotide-diphossugar_trans"/>
</dbReference>
<dbReference type="Gene3D" id="3.90.550.10">
    <property type="entry name" value="Spore Coat Polysaccharide Biosynthesis Protein SpsA, Chain A"/>
    <property type="match status" value="1"/>
</dbReference>
<dbReference type="GO" id="GO:0016757">
    <property type="term" value="F:glycosyltransferase activity"/>
    <property type="evidence" value="ECO:0007669"/>
    <property type="project" value="InterPro"/>
</dbReference>
<dbReference type="Proteomes" id="UP001501729">
    <property type="component" value="Unassembled WGS sequence"/>
</dbReference>
<dbReference type="GeneID" id="68611366"/>
<name>A0AAV3UCM9_9EURY</name>
<dbReference type="PANTHER" id="PTHR48090">
    <property type="entry name" value="UNDECAPRENYL-PHOSPHATE 4-DEOXY-4-FORMAMIDO-L-ARABINOSE TRANSFERASE-RELATED"/>
    <property type="match status" value="1"/>
</dbReference>
<keyword evidence="1" id="KW-1133">Transmembrane helix</keyword>
<accession>A0AAV3UCM9</accession>
<evidence type="ECO:0000313" key="4">
    <source>
        <dbReference type="Proteomes" id="UP001501729"/>
    </source>
</evidence>
<evidence type="ECO:0000259" key="2">
    <source>
        <dbReference type="Pfam" id="PF00535"/>
    </source>
</evidence>
<keyword evidence="1" id="KW-0472">Membrane</keyword>
<dbReference type="EMBL" id="BAABKX010000001">
    <property type="protein sequence ID" value="GAA5043454.1"/>
    <property type="molecule type" value="Genomic_DNA"/>
</dbReference>
<feature type="transmembrane region" description="Helical" evidence="1">
    <location>
        <begin position="264"/>
        <end position="290"/>
    </location>
</feature>
<dbReference type="RefSeq" id="WP_227775606.1">
    <property type="nucleotide sequence ID" value="NZ_BAABKX010000001.1"/>
</dbReference>
<dbReference type="NCBIfam" id="TIGR04182">
    <property type="entry name" value="glyco_TIGR04182"/>
    <property type="match status" value="1"/>
</dbReference>
<evidence type="ECO:0000313" key="3">
    <source>
        <dbReference type="EMBL" id="GAA5043454.1"/>
    </source>
</evidence>
<dbReference type="Pfam" id="PF00535">
    <property type="entry name" value="Glycos_transf_2"/>
    <property type="match status" value="1"/>
</dbReference>
<dbReference type="InterPro" id="IPR026456">
    <property type="entry name" value="GCTrfase_AglJ"/>
</dbReference>
<feature type="transmembrane region" description="Helical" evidence="1">
    <location>
        <begin position="228"/>
        <end position="249"/>
    </location>
</feature>
<keyword evidence="4" id="KW-1185">Reference proteome</keyword>
<comment type="caution">
    <text evidence="3">The sequence shown here is derived from an EMBL/GenBank/DDBJ whole genome shotgun (WGS) entry which is preliminary data.</text>
</comment>
<protein>
    <submittedName>
        <fullName evidence="3">S-layer glycoprotein N-glycosyltransferase AglJ</fullName>
    </submittedName>
</protein>
<gene>
    <name evidence="3" type="primary">aglJ</name>
    <name evidence="3" type="ORF">GCM10025751_08170</name>
</gene>
<reference evidence="3 4" key="1">
    <citation type="journal article" date="2019" name="Int. J. Syst. Evol. Microbiol.">
        <title>The Global Catalogue of Microorganisms (GCM) 10K type strain sequencing project: providing services to taxonomists for standard genome sequencing and annotation.</title>
        <authorList>
            <consortium name="The Broad Institute Genomics Platform"/>
            <consortium name="The Broad Institute Genome Sequencing Center for Infectious Disease"/>
            <person name="Wu L."/>
            <person name="Ma J."/>
        </authorList>
    </citation>
    <scope>NUCLEOTIDE SEQUENCE [LARGE SCALE GENOMIC DNA]</scope>
    <source>
        <strain evidence="3 4">JCM 17504</strain>
    </source>
</reference>
<dbReference type="PANTHER" id="PTHR48090:SF7">
    <property type="entry name" value="RFBJ PROTEIN"/>
    <property type="match status" value="1"/>
</dbReference>
<dbReference type="SUPFAM" id="SSF53448">
    <property type="entry name" value="Nucleotide-diphospho-sugar transferases"/>
    <property type="match status" value="1"/>
</dbReference>
<dbReference type="InterPro" id="IPR001173">
    <property type="entry name" value="Glyco_trans_2-like"/>
</dbReference>
<dbReference type="AlphaFoldDB" id="A0AAV3UCM9"/>
<dbReference type="InterPro" id="IPR050256">
    <property type="entry name" value="Glycosyltransferase_2"/>
</dbReference>
<proteinExistence type="predicted"/>
<evidence type="ECO:0000256" key="1">
    <source>
        <dbReference type="SAM" id="Phobius"/>
    </source>
</evidence>